<proteinExistence type="predicted"/>
<keyword evidence="2" id="KW-0805">Transcription regulation</keyword>
<sequence length="199" mass="22017">MPRKVDHQQRRLVIIKALLVFAAREGMHRVSLRQIASEAGISLRLVQYYFDSKADLMQAGLDYLEQRSHRLWSARIAQLPQPLSATDTLAAFVATALPLDQQSREFQLLWTSFAMLALTDETISNRAFVDGPTRLQEQLTAIIQSAIDNAEFSSNLHAEQEAQCLMALVHGLGAALLVGQQTASQAKANITAYLARLSA</sequence>
<dbReference type="Pfam" id="PF00440">
    <property type="entry name" value="TetR_N"/>
    <property type="match status" value="1"/>
</dbReference>
<dbReference type="SUPFAM" id="SSF48498">
    <property type="entry name" value="Tetracyclin repressor-like, C-terminal domain"/>
    <property type="match status" value="1"/>
</dbReference>
<keyword evidence="4" id="KW-0804">Transcription</keyword>
<dbReference type="GO" id="GO:0000976">
    <property type="term" value="F:transcription cis-regulatory region binding"/>
    <property type="evidence" value="ECO:0007669"/>
    <property type="project" value="TreeGrafter"/>
</dbReference>
<keyword evidence="8" id="KW-1185">Reference proteome</keyword>
<evidence type="ECO:0000256" key="4">
    <source>
        <dbReference type="ARBA" id="ARBA00023163"/>
    </source>
</evidence>
<evidence type="ECO:0000256" key="5">
    <source>
        <dbReference type="PROSITE-ProRule" id="PRU00335"/>
    </source>
</evidence>
<dbReference type="OrthoDB" id="9151800at2"/>
<dbReference type="AlphaFoldDB" id="K2KCJ5"/>
<dbReference type="STRING" id="740709.A10D4_04912"/>
<dbReference type="RefSeq" id="WP_008488103.1">
    <property type="nucleotide sequence ID" value="NZ_AMRG01000005.1"/>
</dbReference>
<dbReference type="PANTHER" id="PTHR30055">
    <property type="entry name" value="HTH-TYPE TRANSCRIPTIONAL REGULATOR RUTR"/>
    <property type="match status" value="1"/>
</dbReference>
<dbReference type="PATRIC" id="fig|740709.3.peg.996"/>
<evidence type="ECO:0000259" key="6">
    <source>
        <dbReference type="PROSITE" id="PS50977"/>
    </source>
</evidence>
<dbReference type="Pfam" id="PF13977">
    <property type="entry name" value="TetR_C_6"/>
    <property type="match status" value="1"/>
</dbReference>
<dbReference type="SUPFAM" id="SSF46689">
    <property type="entry name" value="Homeodomain-like"/>
    <property type="match status" value="1"/>
</dbReference>
<evidence type="ECO:0000256" key="3">
    <source>
        <dbReference type="ARBA" id="ARBA00023125"/>
    </source>
</evidence>
<dbReference type="Gene3D" id="1.10.357.10">
    <property type="entry name" value="Tetracycline Repressor, domain 2"/>
    <property type="match status" value="1"/>
</dbReference>
<dbReference type="Proteomes" id="UP000014115">
    <property type="component" value="Unassembled WGS sequence"/>
</dbReference>
<dbReference type="InterPro" id="IPR036271">
    <property type="entry name" value="Tet_transcr_reg_TetR-rel_C_sf"/>
</dbReference>
<gene>
    <name evidence="7" type="ORF">A10D4_04912</name>
</gene>
<evidence type="ECO:0000256" key="2">
    <source>
        <dbReference type="ARBA" id="ARBA00023015"/>
    </source>
</evidence>
<keyword evidence="1" id="KW-0678">Repressor</keyword>
<dbReference type="GO" id="GO:0003700">
    <property type="term" value="F:DNA-binding transcription factor activity"/>
    <property type="evidence" value="ECO:0007669"/>
    <property type="project" value="TreeGrafter"/>
</dbReference>
<dbReference type="InterPro" id="IPR050109">
    <property type="entry name" value="HTH-type_TetR-like_transc_reg"/>
</dbReference>
<feature type="domain" description="HTH tetR-type" evidence="6">
    <location>
        <begin position="8"/>
        <end position="68"/>
    </location>
</feature>
<organism evidence="7 8">
    <name type="scientific">Idiomarina xiamenensis 10-D-4</name>
    <dbReference type="NCBI Taxonomy" id="740709"/>
    <lineage>
        <taxon>Bacteria</taxon>
        <taxon>Pseudomonadati</taxon>
        <taxon>Pseudomonadota</taxon>
        <taxon>Gammaproteobacteria</taxon>
        <taxon>Alteromonadales</taxon>
        <taxon>Idiomarinaceae</taxon>
        <taxon>Idiomarina</taxon>
    </lineage>
</organism>
<comment type="caution">
    <text evidence="7">The sequence shown here is derived from an EMBL/GenBank/DDBJ whole genome shotgun (WGS) entry which is preliminary data.</text>
</comment>
<evidence type="ECO:0000313" key="7">
    <source>
        <dbReference type="EMBL" id="EKE84382.1"/>
    </source>
</evidence>
<feature type="DNA-binding region" description="H-T-H motif" evidence="5">
    <location>
        <begin position="31"/>
        <end position="50"/>
    </location>
</feature>
<evidence type="ECO:0000256" key="1">
    <source>
        <dbReference type="ARBA" id="ARBA00022491"/>
    </source>
</evidence>
<dbReference type="EMBL" id="AMRG01000005">
    <property type="protein sequence ID" value="EKE84382.1"/>
    <property type="molecule type" value="Genomic_DNA"/>
</dbReference>
<reference evidence="7 8" key="1">
    <citation type="journal article" date="2012" name="J. Bacteriol.">
        <title>Genome Sequence of Idiomarina xiamenensis Type Strain 10-D-4.</title>
        <authorList>
            <person name="Lai Q."/>
            <person name="Wang L."/>
            <person name="Wang W."/>
            <person name="Shao Z."/>
        </authorList>
    </citation>
    <scope>NUCLEOTIDE SEQUENCE [LARGE SCALE GENOMIC DNA]</scope>
    <source>
        <strain evidence="7 8">10-D-4</strain>
    </source>
</reference>
<dbReference type="InterPro" id="IPR039538">
    <property type="entry name" value="BetI_C"/>
</dbReference>
<dbReference type="InterPro" id="IPR009057">
    <property type="entry name" value="Homeodomain-like_sf"/>
</dbReference>
<dbReference type="InterPro" id="IPR001647">
    <property type="entry name" value="HTH_TetR"/>
</dbReference>
<accession>K2KCJ5</accession>
<evidence type="ECO:0000313" key="8">
    <source>
        <dbReference type="Proteomes" id="UP000014115"/>
    </source>
</evidence>
<dbReference type="eggNOG" id="COG1309">
    <property type="taxonomic scope" value="Bacteria"/>
</dbReference>
<dbReference type="PANTHER" id="PTHR30055:SF223">
    <property type="entry name" value="HTH-TYPE TRANSCRIPTIONAL REGULATOR UIDR"/>
    <property type="match status" value="1"/>
</dbReference>
<keyword evidence="3 5" id="KW-0238">DNA-binding</keyword>
<name>K2KCJ5_9GAMM</name>
<dbReference type="PROSITE" id="PS50977">
    <property type="entry name" value="HTH_TETR_2"/>
    <property type="match status" value="1"/>
</dbReference>
<protein>
    <submittedName>
        <fullName evidence="7">TetR family transcriptional regulator</fullName>
    </submittedName>
</protein>